<reference evidence="11 12" key="1">
    <citation type="submission" date="2024-09" db="EMBL/GenBank/DDBJ databases">
        <title>A chromosome-level genome assembly of Gray's grenadier anchovy, Coilia grayii.</title>
        <authorList>
            <person name="Fu Z."/>
        </authorList>
    </citation>
    <scope>NUCLEOTIDE SEQUENCE [LARGE SCALE GENOMIC DNA]</scope>
    <source>
        <strain evidence="11">G4</strain>
        <tissue evidence="11">Muscle</tissue>
    </source>
</reference>
<evidence type="ECO:0000256" key="3">
    <source>
        <dbReference type="ARBA" id="ARBA00022491"/>
    </source>
</evidence>
<evidence type="ECO:0000256" key="8">
    <source>
        <dbReference type="ARBA" id="ARBA00023791"/>
    </source>
</evidence>
<dbReference type="Pfam" id="PF00010">
    <property type="entry name" value="HLH"/>
    <property type="match status" value="1"/>
</dbReference>
<evidence type="ECO:0000259" key="10">
    <source>
        <dbReference type="PROSITE" id="PS50888"/>
    </source>
</evidence>
<evidence type="ECO:0000256" key="9">
    <source>
        <dbReference type="SAM" id="MobiDB-lite"/>
    </source>
</evidence>
<dbReference type="EMBL" id="JBHFQA010000008">
    <property type="protein sequence ID" value="KAL2094432.1"/>
    <property type="molecule type" value="Genomic_DNA"/>
</dbReference>
<evidence type="ECO:0000256" key="5">
    <source>
        <dbReference type="ARBA" id="ARBA00023125"/>
    </source>
</evidence>
<dbReference type="SMART" id="SM00353">
    <property type="entry name" value="HLH"/>
    <property type="match status" value="1"/>
</dbReference>
<keyword evidence="5" id="KW-0238">DNA-binding</keyword>
<organism evidence="11 12">
    <name type="scientific">Coilia grayii</name>
    <name type="common">Gray's grenadier anchovy</name>
    <dbReference type="NCBI Taxonomy" id="363190"/>
    <lineage>
        <taxon>Eukaryota</taxon>
        <taxon>Metazoa</taxon>
        <taxon>Chordata</taxon>
        <taxon>Craniata</taxon>
        <taxon>Vertebrata</taxon>
        <taxon>Euteleostomi</taxon>
        <taxon>Actinopterygii</taxon>
        <taxon>Neopterygii</taxon>
        <taxon>Teleostei</taxon>
        <taxon>Clupei</taxon>
        <taxon>Clupeiformes</taxon>
        <taxon>Clupeoidei</taxon>
        <taxon>Engraulidae</taxon>
        <taxon>Coilinae</taxon>
        <taxon>Coilia</taxon>
    </lineage>
</organism>
<dbReference type="InterPro" id="IPR050370">
    <property type="entry name" value="HES_HEY"/>
</dbReference>
<gene>
    <name evidence="11" type="ORF">ACEWY4_009151</name>
</gene>
<dbReference type="Gene3D" id="4.10.280.10">
    <property type="entry name" value="Helix-loop-helix DNA-binding domain"/>
    <property type="match status" value="1"/>
</dbReference>
<comment type="subunit">
    <text evidence="8">Transcription repression requires formation of a complex with a corepressor protein of the Groucho/TLE family.</text>
</comment>
<dbReference type="GO" id="GO:0005634">
    <property type="term" value="C:nucleus"/>
    <property type="evidence" value="ECO:0007669"/>
    <property type="project" value="UniProtKB-SubCell"/>
</dbReference>
<comment type="subcellular location">
    <subcellularLocation>
        <location evidence="1">Nucleus</location>
    </subcellularLocation>
</comment>
<keyword evidence="7" id="KW-0539">Nucleus</keyword>
<evidence type="ECO:0000256" key="1">
    <source>
        <dbReference type="ARBA" id="ARBA00004123"/>
    </source>
</evidence>
<evidence type="ECO:0000313" key="12">
    <source>
        <dbReference type="Proteomes" id="UP001591681"/>
    </source>
</evidence>
<dbReference type="SUPFAM" id="SSF47459">
    <property type="entry name" value="HLH, helix-loop-helix DNA-binding domain"/>
    <property type="match status" value="1"/>
</dbReference>
<feature type="domain" description="BHLH" evidence="10">
    <location>
        <begin position="59"/>
        <end position="116"/>
    </location>
</feature>
<dbReference type="Proteomes" id="UP001591681">
    <property type="component" value="Unassembled WGS sequence"/>
</dbReference>
<dbReference type="PANTHER" id="PTHR10985">
    <property type="entry name" value="BASIC HELIX-LOOP-HELIX TRANSCRIPTION FACTOR, HES-RELATED"/>
    <property type="match status" value="1"/>
</dbReference>
<dbReference type="GO" id="GO:0003677">
    <property type="term" value="F:DNA binding"/>
    <property type="evidence" value="ECO:0007669"/>
    <property type="project" value="UniProtKB-KW"/>
</dbReference>
<protein>
    <recommendedName>
        <fullName evidence="10">BHLH domain-containing protein</fullName>
    </recommendedName>
</protein>
<dbReference type="InterPro" id="IPR036638">
    <property type="entry name" value="HLH_DNA-bd_sf"/>
</dbReference>
<feature type="region of interest" description="Disordered" evidence="9">
    <location>
        <begin position="129"/>
        <end position="204"/>
    </location>
</feature>
<keyword evidence="2" id="KW-0217">Developmental protein</keyword>
<proteinExistence type="predicted"/>
<feature type="compositionally biased region" description="Polar residues" evidence="9">
    <location>
        <begin position="129"/>
        <end position="149"/>
    </location>
</feature>
<keyword evidence="4" id="KW-0805">Transcription regulation</keyword>
<keyword evidence="12" id="KW-1185">Reference proteome</keyword>
<evidence type="ECO:0000256" key="4">
    <source>
        <dbReference type="ARBA" id="ARBA00023015"/>
    </source>
</evidence>
<dbReference type="PROSITE" id="PS50888">
    <property type="entry name" value="BHLH"/>
    <property type="match status" value="1"/>
</dbReference>
<evidence type="ECO:0000313" key="11">
    <source>
        <dbReference type="EMBL" id="KAL2094432.1"/>
    </source>
</evidence>
<dbReference type="InterPro" id="IPR011598">
    <property type="entry name" value="bHLH_dom"/>
</dbReference>
<sequence length="393" mass="42481">MVLQRITALNLNKWRFTEDRLRSPDHHILLLCATLWTFDGYTKGNSCFMMGTAKVDRTARRILKPVIEKQRRDRINRRLEELRALLLSTTRDSRLRNPKLEKAEILELTVEFIRKKADHILTQLTVMDSKDSTPSTCHSGSKGSQSVGSTAEPADAANCSMKGTSAQSPPLAPGVEQRNQEPTCMRETSNQTDSCLSRPTSSQSGCPPVLTDSCPRFGRSAGDVFALPNNPSALYATPFSLHPFAPFPPPPPTLPQISPSLHPFPSPPYSLSPPSSPSFSSISPPLFSSSPPCLSVPSCRFVFPASLSPGVSDLSCSSSAASSPASSPGFAMATPTSHTHPTPVAAVPPLPPVALTMTPVQFRCAVDRGQPRRTLFLGSPVASNVPVWRPWSS</sequence>
<keyword evidence="6" id="KW-0804">Transcription</keyword>
<accession>A0ABD1K5L9</accession>
<keyword evidence="3" id="KW-0678">Repressor</keyword>
<comment type="caution">
    <text evidence="11">The sequence shown here is derived from an EMBL/GenBank/DDBJ whole genome shotgun (WGS) entry which is preliminary data.</text>
</comment>
<dbReference type="FunFam" id="4.10.280.10:FF:000063">
    <property type="entry name" value="transcription factor HES-7 isoform X1"/>
    <property type="match status" value="1"/>
</dbReference>
<evidence type="ECO:0000256" key="2">
    <source>
        <dbReference type="ARBA" id="ARBA00022473"/>
    </source>
</evidence>
<evidence type="ECO:0000256" key="7">
    <source>
        <dbReference type="ARBA" id="ARBA00023242"/>
    </source>
</evidence>
<name>A0ABD1K5L9_9TELE</name>
<dbReference type="AlphaFoldDB" id="A0ABD1K5L9"/>
<feature type="compositionally biased region" description="Polar residues" evidence="9">
    <location>
        <begin position="180"/>
        <end position="204"/>
    </location>
</feature>
<evidence type="ECO:0000256" key="6">
    <source>
        <dbReference type="ARBA" id="ARBA00023163"/>
    </source>
</evidence>